<reference evidence="4" key="1">
    <citation type="journal article" date="2010" name="Environ. Microbiol.">
        <title>The genome of Syntrophomonas wolfei: new insights into syntrophic metabolism and biohydrogen production.</title>
        <authorList>
            <person name="Sieber J.R."/>
            <person name="Sims D.R."/>
            <person name="Han C."/>
            <person name="Kim E."/>
            <person name="Lykidis A."/>
            <person name="Lapidus A.L."/>
            <person name="McDonnald E."/>
            <person name="Rohlin L."/>
            <person name="Culley D.E."/>
            <person name="Gunsalus R."/>
            <person name="McInerney M.J."/>
        </authorList>
    </citation>
    <scope>NUCLEOTIDE SEQUENCE [LARGE SCALE GENOMIC DNA]</scope>
    <source>
        <strain evidence="4">DSM 2245B / Goettingen</strain>
    </source>
</reference>
<dbReference type="OrthoDB" id="996097at2"/>
<protein>
    <recommendedName>
        <fullName evidence="2">Peptidoglycan binding-like domain-containing protein</fullName>
    </recommendedName>
</protein>
<accession>Q0AV97</accession>
<dbReference type="EMBL" id="CP000448">
    <property type="protein sequence ID" value="ABI69357.1"/>
    <property type="molecule type" value="Genomic_DNA"/>
</dbReference>
<keyword evidence="1" id="KW-1133">Transmembrane helix</keyword>
<feature type="transmembrane region" description="Helical" evidence="1">
    <location>
        <begin position="6"/>
        <end position="28"/>
    </location>
</feature>
<proteinExistence type="predicted"/>
<evidence type="ECO:0000313" key="4">
    <source>
        <dbReference type="Proteomes" id="UP000001968"/>
    </source>
</evidence>
<dbReference type="KEGG" id="swo:Swol_2063"/>
<dbReference type="Pfam" id="PF01471">
    <property type="entry name" value="PG_binding_1"/>
    <property type="match status" value="1"/>
</dbReference>
<sequence>MNEKKWVAFVLGATSVCLLVLMTINIIVDPFMQYHSPLSEMKPYYKYTQEYAMYWLIGRVKNTPTEAVIVGSSLSNFISSDKLGEQSGLRVISLSKSAGRPNIYTLFLRESLKRNRLQTIYYELNFPHLHMEYEGDIPLYLYNSNPIDDVKYVFNKDVSKMSAFILINCLGDQIQPGNDKRDKIPAKTVFEVDRSQSTSIYSALAVARSIYVRHGKVADKSSVIDYHTKAKKNVEKNIIPFLKENPEIKFVFIVPCISILNTYDLVREGTVDDYLAIHKDIMLNILKYDNAEIHMFSDLEGFVNDLDNYKDRVHYAPAGGDLICNGLKTGAYKVTPENIDERLRHLKSMAESFEIPFLKEGFTGDDVLEMQQQLIALGYNCQANKVYDGQTRDMVAEFQSDHRLEVTGIATAETRALLQGVTGGRFFERSNSRI</sequence>
<dbReference type="STRING" id="335541.Swol_2063"/>
<name>Q0AV97_SYNWW</name>
<evidence type="ECO:0000256" key="1">
    <source>
        <dbReference type="SAM" id="Phobius"/>
    </source>
</evidence>
<organism evidence="3 4">
    <name type="scientific">Syntrophomonas wolfei subsp. wolfei (strain DSM 2245B / Goettingen)</name>
    <dbReference type="NCBI Taxonomy" id="335541"/>
    <lineage>
        <taxon>Bacteria</taxon>
        <taxon>Bacillati</taxon>
        <taxon>Bacillota</taxon>
        <taxon>Clostridia</taxon>
        <taxon>Eubacteriales</taxon>
        <taxon>Syntrophomonadaceae</taxon>
        <taxon>Syntrophomonas</taxon>
    </lineage>
</organism>
<dbReference type="HOGENOM" id="CLU_041673_0_0_9"/>
<dbReference type="Gene3D" id="1.10.101.10">
    <property type="entry name" value="PGBD-like superfamily/PGBD"/>
    <property type="match status" value="1"/>
</dbReference>
<dbReference type="RefSeq" id="WP_011641449.1">
    <property type="nucleotide sequence ID" value="NC_008346.1"/>
</dbReference>
<evidence type="ECO:0000313" key="3">
    <source>
        <dbReference type="EMBL" id="ABI69357.1"/>
    </source>
</evidence>
<gene>
    <name evidence="3" type="ordered locus">Swol_2063</name>
</gene>
<evidence type="ECO:0000259" key="2">
    <source>
        <dbReference type="Pfam" id="PF01471"/>
    </source>
</evidence>
<dbReference type="SUPFAM" id="SSF47090">
    <property type="entry name" value="PGBD-like"/>
    <property type="match status" value="1"/>
</dbReference>
<keyword evidence="1" id="KW-0472">Membrane</keyword>
<feature type="domain" description="Peptidoglycan binding-like" evidence="2">
    <location>
        <begin position="363"/>
        <end position="418"/>
    </location>
</feature>
<dbReference type="AlphaFoldDB" id="Q0AV97"/>
<dbReference type="Proteomes" id="UP000001968">
    <property type="component" value="Chromosome"/>
</dbReference>
<dbReference type="InterPro" id="IPR036365">
    <property type="entry name" value="PGBD-like_sf"/>
</dbReference>
<keyword evidence="4" id="KW-1185">Reference proteome</keyword>
<keyword evidence="1" id="KW-0812">Transmembrane</keyword>
<dbReference type="eggNOG" id="COG3409">
    <property type="taxonomic scope" value="Bacteria"/>
</dbReference>
<dbReference type="InterPro" id="IPR002477">
    <property type="entry name" value="Peptidoglycan-bd-like"/>
</dbReference>
<dbReference type="InterPro" id="IPR036366">
    <property type="entry name" value="PGBDSf"/>
</dbReference>